<evidence type="ECO:0000256" key="8">
    <source>
        <dbReference type="ARBA" id="ARBA00022989"/>
    </source>
</evidence>
<keyword evidence="9" id="KW-0811">Translocation</keyword>
<evidence type="ECO:0000313" key="14">
    <source>
        <dbReference type="Proteomes" id="UP000478008"/>
    </source>
</evidence>
<gene>
    <name evidence="13" type="primary">TIM54</name>
    <name evidence="13" type="ORF">DEBR0S1_07800G</name>
</gene>
<keyword evidence="10" id="KW-0496">Mitochondrion</keyword>
<dbReference type="Proteomes" id="UP000478008">
    <property type="component" value="Unassembled WGS sequence"/>
</dbReference>
<evidence type="ECO:0000256" key="4">
    <source>
        <dbReference type="ARBA" id="ARBA00022448"/>
    </source>
</evidence>
<comment type="similarity">
    <text evidence="2">Belongs to the TIM54 family.</text>
</comment>
<keyword evidence="7" id="KW-0653">Protein transport</keyword>
<feature type="region of interest" description="Disordered" evidence="12">
    <location>
        <begin position="315"/>
        <end position="346"/>
    </location>
</feature>
<dbReference type="PANTHER" id="PTHR12358:SF101">
    <property type="entry name" value="MITOCHONDRIAL IMPORT INNER MEMBRANE TRANSLOCASE SUBUNIT TIM54"/>
    <property type="match status" value="1"/>
</dbReference>
<keyword evidence="8" id="KW-1133">Transmembrane helix</keyword>
<evidence type="ECO:0000256" key="2">
    <source>
        <dbReference type="ARBA" id="ARBA00006355"/>
    </source>
</evidence>
<name>A0A7D9GZ68_DEKBR</name>
<sequence>MGTGEMAESGNPASKGAAELGKNAEKSKGFTNPAFQMMGIRRIKLPSRNWTIFGCVVCALVGGVLYDKQKQKQQRAKYMACVSAGGEERYDASRVPRKVRIYAAPPPNDYLSETMKYFRRFVKPLLNASGIDFELVTEDRQGRIRSIVAEEIRKLRRQKLGLPDKAPEEAATEKSKKEEKDREEKEKESKKSLMNINPSFGMAMSGIGGQENTNGETVDSESEKLDEDGHPIKAVKDLYAPGDVLGLMKFLKDSPEIKVRSDDEIEGSARDAGGIICIGRGAYKEYINGVHEGLLGPVYEPENVKAAKAKVIEERREAEKPDSELSEKQRKRRDKQREIQEKEDREKPALPYILPDQYKESDIARELGIGSNPRDEKGQYYFFLEPILVLRLYTVSGFTKLPERIRRFYTKRRQQVDYGDRVNGLVEKKYRQFSTGDVDWEAAEEGDWPGPWVKRGREKKSEWCREFKVDSRVAELLAVYEKKPIDLDSVAVPAKKTPDKWGRKPWV</sequence>
<dbReference type="GO" id="GO:0005743">
    <property type="term" value="C:mitochondrial inner membrane"/>
    <property type="evidence" value="ECO:0007669"/>
    <property type="project" value="UniProtKB-SubCell"/>
</dbReference>
<keyword evidence="4" id="KW-0813">Transport</keyword>
<keyword evidence="5" id="KW-0812">Transmembrane</keyword>
<dbReference type="EMBL" id="CABFWN010000001">
    <property type="protein sequence ID" value="VUG16104.1"/>
    <property type="molecule type" value="Genomic_DNA"/>
</dbReference>
<evidence type="ECO:0000256" key="6">
    <source>
        <dbReference type="ARBA" id="ARBA00022792"/>
    </source>
</evidence>
<protein>
    <recommendedName>
        <fullName evidence="3">Mitochondrial import inner membrane translocase subunit TIM54</fullName>
    </recommendedName>
</protein>
<proteinExistence type="inferred from homology"/>
<feature type="region of interest" description="Disordered" evidence="12">
    <location>
        <begin position="159"/>
        <end position="227"/>
    </location>
</feature>
<feature type="region of interest" description="Disordered" evidence="12">
    <location>
        <begin position="1"/>
        <end position="23"/>
    </location>
</feature>
<evidence type="ECO:0000256" key="12">
    <source>
        <dbReference type="SAM" id="MobiDB-lite"/>
    </source>
</evidence>
<comment type="subcellular location">
    <subcellularLocation>
        <location evidence="1">Mitochondrion inner membrane</location>
        <topology evidence="1">Single-pass membrane protein</topology>
    </subcellularLocation>
</comment>
<accession>A0A7D9GZ68</accession>
<evidence type="ECO:0000313" key="13">
    <source>
        <dbReference type="EMBL" id="VUG16104.1"/>
    </source>
</evidence>
<evidence type="ECO:0000256" key="1">
    <source>
        <dbReference type="ARBA" id="ARBA00004434"/>
    </source>
</evidence>
<feature type="compositionally biased region" description="Basic and acidic residues" evidence="12">
    <location>
        <begin position="335"/>
        <end position="346"/>
    </location>
</feature>
<evidence type="ECO:0000256" key="5">
    <source>
        <dbReference type="ARBA" id="ARBA00022692"/>
    </source>
</evidence>
<keyword evidence="14" id="KW-1185">Reference proteome</keyword>
<evidence type="ECO:0000256" key="9">
    <source>
        <dbReference type="ARBA" id="ARBA00023010"/>
    </source>
</evidence>
<dbReference type="InterPro" id="IPR050187">
    <property type="entry name" value="Lipid_Phosphate_FormReg"/>
</dbReference>
<evidence type="ECO:0000256" key="3">
    <source>
        <dbReference type="ARBA" id="ARBA00020796"/>
    </source>
</evidence>
<dbReference type="InterPro" id="IPR021056">
    <property type="entry name" value="Mt_import_IM_translocase_Tim54"/>
</dbReference>
<feature type="compositionally biased region" description="Basic and acidic residues" evidence="12">
    <location>
        <begin position="315"/>
        <end position="328"/>
    </location>
</feature>
<keyword evidence="11" id="KW-0472">Membrane</keyword>
<dbReference type="GO" id="GO:0015031">
    <property type="term" value="P:protein transport"/>
    <property type="evidence" value="ECO:0007669"/>
    <property type="project" value="UniProtKB-KW"/>
</dbReference>
<reference evidence="13 14" key="1">
    <citation type="submission" date="2019-07" db="EMBL/GenBank/DDBJ databases">
        <authorList>
            <person name="Friedrich A."/>
            <person name="Schacherer J."/>
        </authorList>
    </citation>
    <scope>NUCLEOTIDE SEQUENCE [LARGE SCALE GENOMIC DNA]</scope>
</reference>
<dbReference type="PANTHER" id="PTHR12358">
    <property type="entry name" value="SPHINGOSINE KINASE"/>
    <property type="match status" value="1"/>
</dbReference>
<evidence type="ECO:0000256" key="11">
    <source>
        <dbReference type="ARBA" id="ARBA00023136"/>
    </source>
</evidence>
<evidence type="ECO:0000256" key="7">
    <source>
        <dbReference type="ARBA" id="ARBA00022927"/>
    </source>
</evidence>
<organism evidence="13 14">
    <name type="scientific">Dekkera bruxellensis</name>
    <name type="common">Brettanomyces custersii</name>
    <dbReference type="NCBI Taxonomy" id="5007"/>
    <lineage>
        <taxon>Eukaryota</taxon>
        <taxon>Fungi</taxon>
        <taxon>Dikarya</taxon>
        <taxon>Ascomycota</taxon>
        <taxon>Saccharomycotina</taxon>
        <taxon>Pichiomycetes</taxon>
        <taxon>Pichiales</taxon>
        <taxon>Pichiaceae</taxon>
        <taxon>Brettanomyces</taxon>
    </lineage>
</organism>
<feature type="compositionally biased region" description="Basic and acidic residues" evidence="12">
    <location>
        <begin position="165"/>
        <end position="191"/>
    </location>
</feature>
<dbReference type="AlphaFoldDB" id="A0A7D9GZ68"/>
<dbReference type="Pfam" id="PF11711">
    <property type="entry name" value="Tim54"/>
    <property type="match status" value="1"/>
</dbReference>
<keyword evidence="6" id="KW-0999">Mitochondrion inner membrane</keyword>
<evidence type="ECO:0000256" key="10">
    <source>
        <dbReference type="ARBA" id="ARBA00023128"/>
    </source>
</evidence>